<evidence type="ECO:0000259" key="2">
    <source>
        <dbReference type="Pfam" id="PF02036"/>
    </source>
</evidence>
<evidence type="ECO:0000256" key="1">
    <source>
        <dbReference type="HAMAP-Rule" id="MF_02231"/>
    </source>
</evidence>
<dbReference type="AlphaFoldDB" id="A0A090AM53"/>
<comment type="pathway">
    <text evidence="1">Cofactor biosynthesis; ubiquinone biosynthesis.</text>
</comment>
<keyword evidence="1" id="KW-0831">Ubiquinone biosynthesis</keyword>
<dbReference type="Pfam" id="PF02036">
    <property type="entry name" value="SCP2"/>
    <property type="match status" value="1"/>
</dbReference>
<dbReference type="OrthoDB" id="5292463at2"/>
<organism evidence="3 4">
    <name type="scientific">Thioploca ingrica</name>
    <dbReference type="NCBI Taxonomy" id="40754"/>
    <lineage>
        <taxon>Bacteria</taxon>
        <taxon>Pseudomonadati</taxon>
        <taxon>Pseudomonadota</taxon>
        <taxon>Gammaproteobacteria</taxon>
        <taxon>Thiotrichales</taxon>
        <taxon>Thiotrichaceae</taxon>
        <taxon>Thioploca</taxon>
    </lineage>
</organism>
<protein>
    <recommendedName>
        <fullName evidence="1">Ubiquinone biosynthesis accessory factor UbiT</fullName>
    </recommendedName>
</protein>
<evidence type="ECO:0000313" key="4">
    <source>
        <dbReference type="Proteomes" id="UP000031623"/>
    </source>
</evidence>
<dbReference type="GO" id="GO:0006744">
    <property type="term" value="P:ubiquinone biosynthetic process"/>
    <property type="evidence" value="ECO:0007669"/>
    <property type="project" value="UniProtKB-UniRule"/>
</dbReference>
<dbReference type="UniPathway" id="UPA00232"/>
<comment type="function">
    <text evidence="1">Required for O(2)-independent ubiquinone (coenzyme Q) biosynthesis. Likely functions as an accessory factor.</text>
</comment>
<dbReference type="InterPro" id="IPR003033">
    <property type="entry name" value="SCP2_sterol-bd_dom"/>
</dbReference>
<gene>
    <name evidence="1" type="primary">ubiT</name>
    <name evidence="3" type="ORF">THII_2675</name>
</gene>
<reference evidence="3 4" key="1">
    <citation type="journal article" date="2014" name="ISME J.">
        <title>Ecophysiology of Thioploca ingrica as revealed by the complete genome sequence supplemented with proteomic evidence.</title>
        <authorList>
            <person name="Kojima H."/>
            <person name="Ogura Y."/>
            <person name="Yamamoto N."/>
            <person name="Togashi T."/>
            <person name="Mori H."/>
            <person name="Watanabe T."/>
            <person name="Nemoto F."/>
            <person name="Kurokawa K."/>
            <person name="Hayashi T."/>
            <person name="Fukui M."/>
        </authorList>
    </citation>
    <scope>NUCLEOTIDE SEQUENCE [LARGE SCALE GENOMIC DNA]</scope>
</reference>
<name>A0A090AM53_9GAMM</name>
<dbReference type="InterPro" id="IPR036527">
    <property type="entry name" value="SCP2_sterol-bd_dom_sf"/>
</dbReference>
<keyword evidence="4" id="KW-1185">Reference proteome</keyword>
<dbReference type="InterPro" id="IPR016830">
    <property type="entry name" value="UbiT"/>
</dbReference>
<dbReference type="Proteomes" id="UP000031623">
    <property type="component" value="Chromosome"/>
</dbReference>
<sequence length="169" mass="19146">MVNNMTQSPQLPRLLASPLKIIPAFVHSTALVTFLNRVFAAALRSGELEFLSQQVLLIRIIDARLDFKLTLSGNRLIICPPHQPYDLLIEGVAYDFLLLASHREDADTLFFNRRLRLAGNTELGLYLKNFLDAQEPATLFGPLVKPLEKITHLIERVEKIQAVVRFNRG</sequence>
<dbReference type="KEGG" id="tig:THII_2675"/>
<comment type="similarity">
    <text evidence="1">Belongs to the UbiT family.</text>
</comment>
<proteinExistence type="inferred from homology"/>
<dbReference type="STRING" id="40754.THII_2675"/>
<feature type="domain" description="SCP2" evidence="2">
    <location>
        <begin position="43"/>
        <end position="132"/>
    </location>
</feature>
<dbReference type="SUPFAM" id="SSF55718">
    <property type="entry name" value="SCP-like"/>
    <property type="match status" value="1"/>
</dbReference>
<evidence type="ECO:0000313" key="3">
    <source>
        <dbReference type="EMBL" id="BAP56972.1"/>
    </source>
</evidence>
<accession>A0A090AM53</accession>
<dbReference type="EMBL" id="AP014633">
    <property type="protein sequence ID" value="BAP56972.1"/>
    <property type="molecule type" value="Genomic_DNA"/>
</dbReference>
<dbReference type="HAMAP" id="MF_02231">
    <property type="entry name" value="UbiT"/>
    <property type="match status" value="1"/>
</dbReference>
<dbReference type="HOGENOM" id="CLU_111894_1_0_6"/>